<dbReference type="InterPro" id="IPR032466">
    <property type="entry name" value="Metal_Hydrolase"/>
</dbReference>
<dbReference type="PANTHER" id="PTHR43569:SF2">
    <property type="entry name" value="AMIDOHYDROLASE-RELATED DOMAIN-CONTAINING PROTEIN"/>
    <property type="match status" value="1"/>
</dbReference>
<dbReference type="AlphaFoldDB" id="A0A1I5V0T3"/>
<accession>A0A1I5V0T3</accession>
<dbReference type="InterPro" id="IPR052350">
    <property type="entry name" value="Metallo-dep_Lactonases"/>
</dbReference>
<evidence type="ECO:0000313" key="4">
    <source>
        <dbReference type="Proteomes" id="UP000199306"/>
    </source>
</evidence>
<dbReference type="Proteomes" id="UP000199306">
    <property type="component" value="Unassembled WGS sequence"/>
</dbReference>
<dbReference type="InterPro" id="IPR006680">
    <property type="entry name" value="Amidohydro-rel"/>
</dbReference>
<proteinExistence type="inferred from homology"/>
<evidence type="ECO:0000313" key="3">
    <source>
        <dbReference type="EMBL" id="SFQ01022.1"/>
    </source>
</evidence>
<organism evidence="3 4">
    <name type="scientific">Pseudarcicella hirudinis</name>
    <dbReference type="NCBI Taxonomy" id="1079859"/>
    <lineage>
        <taxon>Bacteria</taxon>
        <taxon>Pseudomonadati</taxon>
        <taxon>Bacteroidota</taxon>
        <taxon>Cytophagia</taxon>
        <taxon>Cytophagales</taxon>
        <taxon>Flectobacillaceae</taxon>
        <taxon>Pseudarcicella</taxon>
    </lineage>
</organism>
<reference evidence="3 4" key="1">
    <citation type="submission" date="2016-10" db="EMBL/GenBank/DDBJ databases">
        <authorList>
            <person name="de Groot N.N."/>
        </authorList>
    </citation>
    <scope>NUCLEOTIDE SEQUENCE [LARGE SCALE GENOMIC DNA]</scope>
    <source>
        <strain evidence="4">E92,LMG 26720,CCM 7988</strain>
    </source>
</reference>
<comment type="similarity">
    <text evidence="1">Belongs to the metallo-dependent hydrolases superfamily.</text>
</comment>
<sequence>MALKIDAHQHFWQFDPVRDSWITDDMAVIQKNFLPEGSLEVLKANGFDGCVAVQASQSESETEFLLALAESNDFIKGVVGWVDLKSNDIYERLEYFSQFENVKGFRHVVQGEKDPEFMLKPDFRRGITELGAYDFTYDILIYYHQLAQSIQFAKLFPDQKFVLDHIGKPDIKGTEINEWRKEIRKLALYENVNCKLSGMITEADWQNWKEEDLRGYLDVVFEAFGTDRLMFGSDYPVCLVAGSYEKMLAVIDNYISKLSASEKAKILGENAVRFYNL</sequence>
<dbReference type="Gene3D" id="3.20.20.140">
    <property type="entry name" value="Metal-dependent hydrolases"/>
    <property type="match status" value="1"/>
</dbReference>
<feature type="domain" description="Amidohydrolase-related" evidence="2">
    <location>
        <begin position="5"/>
        <end position="277"/>
    </location>
</feature>
<dbReference type="EMBL" id="FOXH01000008">
    <property type="protein sequence ID" value="SFQ01022.1"/>
    <property type="molecule type" value="Genomic_DNA"/>
</dbReference>
<dbReference type="SUPFAM" id="SSF51556">
    <property type="entry name" value="Metallo-dependent hydrolases"/>
    <property type="match status" value="1"/>
</dbReference>
<evidence type="ECO:0000259" key="2">
    <source>
        <dbReference type="Pfam" id="PF04909"/>
    </source>
</evidence>
<protein>
    <submittedName>
        <fullName evidence="3">L-fuconolactonase</fullName>
    </submittedName>
</protein>
<dbReference type="Pfam" id="PF04909">
    <property type="entry name" value="Amidohydro_2"/>
    <property type="match status" value="1"/>
</dbReference>
<name>A0A1I5V0T3_9BACT</name>
<dbReference type="GO" id="GO:0016787">
    <property type="term" value="F:hydrolase activity"/>
    <property type="evidence" value="ECO:0007669"/>
    <property type="project" value="InterPro"/>
</dbReference>
<keyword evidence="4" id="KW-1185">Reference proteome</keyword>
<dbReference type="OrthoDB" id="5450317at2"/>
<gene>
    <name evidence="3" type="ORF">SAMN04515674_108141</name>
</gene>
<dbReference type="STRING" id="1079859.SAMN04515674_108141"/>
<dbReference type="RefSeq" id="WP_092017981.1">
    <property type="nucleotide sequence ID" value="NZ_FOXH01000008.1"/>
</dbReference>
<evidence type="ECO:0000256" key="1">
    <source>
        <dbReference type="ARBA" id="ARBA00038310"/>
    </source>
</evidence>
<dbReference type="PANTHER" id="PTHR43569">
    <property type="entry name" value="AMIDOHYDROLASE"/>
    <property type="match status" value="1"/>
</dbReference>